<sequence>MWLIIGISGATCSGKSSLAHSLQEILQGSTLICQDDFFLPEDSEKHTLIPNLKHNNWEIMSSLDMEKMHKTVNNILSSKSVKTTSLQTLEKIANEISSNNSEKGTEITKRTGDHRERFGTSTDTMAKINGEYSNTGKRENVEAFQMNILIIEGFLIFNDKKLADLCQMKYFLTLEREECWTRRNSRTYNPPDVPGYFDQCVWPEYVKHRDQVFQQVSDINIIDGTKTRSTILNEVLLDIVRRAKVII</sequence>
<gene>
    <name evidence="2" type="ORF">L9F63_003413</name>
</gene>
<dbReference type="SUPFAM" id="SSF52540">
    <property type="entry name" value="P-loop containing nucleoside triphosphate hydrolases"/>
    <property type="match status" value="1"/>
</dbReference>
<evidence type="ECO:0000313" key="3">
    <source>
        <dbReference type="Proteomes" id="UP001233999"/>
    </source>
</evidence>
<dbReference type="InterPro" id="IPR027417">
    <property type="entry name" value="P-loop_NTPase"/>
</dbReference>
<comment type="caution">
    <text evidence="2">The sequence shown here is derived from an EMBL/GenBank/DDBJ whole genome shotgun (WGS) entry which is preliminary data.</text>
</comment>
<dbReference type="GO" id="GO:0016301">
    <property type="term" value="F:kinase activity"/>
    <property type="evidence" value="ECO:0007669"/>
    <property type="project" value="InterPro"/>
</dbReference>
<proteinExistence type="predicted"/>
<dbReference type="Pfam" id="PF00485">
    <property type="entry name" value="PRK"/>
    <property type="match status" value="1"/>
</dbReference>
<evidence type="ECO:0000259" key="1">
    <source>
        <dbReference type="Pfam" id="PF00485"/>
    </source>
</evidence>
<dbReference type="InterPro" id="IPR006083">
    <property type="entry name" value="PRK/URK"/>
</dbReference>
<dbReference type="Proteomes" id="UP001233999">
    <property type="component" value="Unassembled WGS sequence"/>
</dbReference>
<organism evidence="2 3">
    <name type="scientific">Diploptera punctata</name>
    <name type="common">Pacific beetle cockroach</name>
    <dbReference type="NCBI Taxonomy" id="6984"/>
    <lineage>
        <taxon>Eukaryota</taxon>
        <taxon>Metazoa</taxon>
        <taxon>Ecdysozoa</taxon>
        <taxon>Arthropoda</taxon>
        <taxon>Hexapoda</taxon>
        <taxon>Insecta</taxon>
        <taxon>Pterygota</taxon>
        <taxon>Neoptera</taxon>
        <taxon>Polyneoptera</taxon>
        <taxon>Dictyoptera</taxon>
        <taxon>Blattodea</taxon>
        <taxon>Blaberoidea</taxon>
        <taxon>Blaberidae</taxon>
        <taxon>Diplopterinae</taxon>
        <taxon>Diploptera</taxon>
    </lineage>
</organism>
<dbReference type="AlphaFoldDB" id="A0AAD8EA43"/>
<dbReference type="Gene3D" id="3.40.50.300">
    <property type="entry name" value="P-loop containing nucleotide triphosphate hydrolases"/>
    <property type="match status" value="1"/>
</dbReference>
<keyword evidence="3" id="KW-1185">Reference proteome</keyword>
<reference evidence="2" key="1">
    <citation type="journal article" date="2023" name="IScience">
        <title>Live-bearing cockroach genome reveals convergent evolutionary mechanisms linked to viviparity in insects and beyond.</title>
        <authorList>
            <person name="Fouks B."/>
            <person name="Harrison M.C."/>
            <person name="Mikhailova A.A."/>
            <person name="Marchal E."/>
            <person name="English S."/>
            <person name="Carruthers M."/>
            <person name="Jennings E.C."/>
            <person name="Chiamaka E.L."/>
            <person name="Frigard R.A."/>
            <person name="Pippel M."/>
            <person name="Attardo G.M."/>
            <person name="Benoit J.B."/>
            <person name="Bornberg-Bauer E."/>
            <person name="Tobe S.S."/>
        </authorList>
    </citation>
    <scope>NUCLEOTIDE SEQUENCE</scope>
    <source>
        <strain evidence="2">Stay&amp;Tobe</strain>
    </source>
</reference>
<name>A0AAD8EA43_DIPPU</name>
<dbReference type="EMBL" id="JASPKZ010007815">
    <property type="protein sequence ID" value="KAJ9582284.1"/>
    <property type="molecule type" value="Genomic_DNA"/>
</dbReference>
<feature type="domain" description="Phosphoribulokinase/uridine kinase" evidence="1">
    <location>
        <begin position="4"/>
        <end position="186"/>
    </location>
</feature>
<protein>
    <recommendedName>
        <fullName evidence="1">Phosphoribulokinase/uridine kinase domain-containing protein</fullName>
    </recommendedName>
</protein>
<evidence type="ECO:0000313" key="2">
    <source>
        <dbReference type="EMBL" id="KAJ9582284.1"/>
    </source>
</evidence>
<dbReference type="GO" id="GO:0005524">
    <property type="term" value="F:ATP binding"/>
    <property type="evidence" value="ECO:0007669"/>
    <property type="project" value="InterPro"/>
</dbReference>
<dbReference type="PANTHER" id="PTHR10285">
    <property type="entry name" value="URIDINE KINASE"/>
    <property type="match status" value="1"/>
</dbReference>
<reference evidence="2" key="2">
    <citation type="submission" date="2023-05" db="EMBL/GenBank/DDBJ databases">
        <authorList>
            <person name="Fouks B."/>
        </authorList>
    </citation>
    <scope>NUCLEOTIDE SEQUENCE</scope>
    <source>
        <strain evidence="2">Stay&amp;Tobe</strain>
        <tissue evidence="2">Testes</tissue>
    </source>
</reference>
<accession>A0AAD8EA43</accession>
<dbReference type="CDD" id="cd02024">
    <property type="entry name" value="NRK1"/>
    <property type="match status" value="1"/>
</dbReference>